<reference evidence="1" key="1">
    <citation type="submission" date="2019-11" db="EMBL/GenBank/DDBJ databases">
        <title>Nori genome reveals adaptations in red seaweeds to the harsh intertidal environment.</title>
        <authorList>
            <person name="Wang D."/>
            <person name="Mao Y."/>
        </authorList>
    </citation>
    <scope>NUCLEOTIDE SEQUENCE</scope>
    <source>
        <tissue evidence="1">Gametophyte</tissue>
    </source>
</reference>
<accession>A0ACC3BK78</accession>
<dbReference type="EMBL" id="CM020618">
    <property type="protein sequence ID" value="KAK1858217.1"/>
    <property type="molecule type" value="Genomic_DNA"/>
</dbReference>
<evidence type="ECO:0000313" key="2">
    <source>
        <dbReference type="Proteomes" id="UP000798662"/>
    </source>
</evidence>
<gene>
    <name evidence="1" type="ORF">I4F81_000828</name>
</gene>
<keyword evidence="2" id="KW-1185">Reference proteome</keyword>
<protein>
    <submittedName>
        <fullName evidence="1">Uncharacterized protein</fullName>
    </submittedName>
</protein>
<dbReference type="Proteomes" id="UP000798662">
    <property type="component" value="Chromosome 1"/>
</dbReference>
<comment type="caution">
    <text evidence="1">The sequence shown here is derived from an EMBL/GenBank/DDBJ whole genome shotgun (WGS) entry which is preliminary data.</text>
</comment>
<sequence length="375" mass="41200">MTLMYRRWAATAASAAAAAAVVVVGAATAAAPAGAQVLPVLRDGRLNLFDWTLLPDVSDEWRTLDLNKWRNLNPRWLGRAPSVFKASNSRVRNRRLRLISRRDRRFIYPDNPPSMPAEPRVYANWTTAFVESRSLVQYGYFQVRAQPGTGVISSSFWMSWNTPTDWTEIDVFEMSGGAAGGPGPGFPFGIFMNMHVFRRTGTDFTPATTLSQPGNYFHRAKLSARFHTYACDWDSEAIIWLFNGRPIREMPNVYHQQALAVKVDSETMPNWFGLPPPSWRFHIFYINYLRVWSRTPKGATGRAGGGRGAGGATVTAPVGANAPAAISPYALQRAPMPGSVEVAGLGEPVPRSGWAFFSGGGPVSRSITYIGPVAV</sequence>
<evidence type="ECO:0000313" key="1">
    <source>
        <dbReference type="EMBL" id="KAK1858217.1"/>
    </source>
</evidence>
<proteinExistence type="predicted"/>
<organism evidence="1 2">
    <name type="scientific">Pyropia yezoensis</name>
    <name type="common">Susabi-nori</name>
    <name type="synonym">Porphyra yezoensis</name>
    <dbReference type="NCBI Taxonomy" id="2788"/>
    <lineage>
        <taxon>Eukaryota</taxon>
        <taxon>Rhodophyta</taxon>
        <taxon>Bangiophyceae</taxon>
        <taxon>Bangiales</taxon>
        <taxon>Bangiaceae</taxon>
        <taxon>Pyropia</taxon>
    </lineage>
</organism>
<name>A0ACC3BK78_PYRYE</name>